<organism evidence="11">
    <name type="scientific">Thermohahella caldifontis</name>
    <dbReference type="NCBI Taxonomy" id="3142973"/>
    <lineage>
        <taxon>Bacteria</taxon>
        <taxon>Pseudomonadati</taxon>
        <taxon>Pseudomonadota</taxon>
        <taxon>Gammaproteobacteria</taxon>
        <taxon>Oceanospirillales</taxon>
        <taxon>Hahellaceae</taxon>
        <taxon>Thermohahella</taxon>
    </lineage>
</organism>
<evidence type="ECO:0000256" key="3">
    <source>
        <dbReference type="ARBA" id="ARBA00022475"/>
    </source>
</evidence>
<keyword evidence="4 9" id="KW-0812">Transmembrane</keyword>
<dbReference type="KEGG" id="tcd:AAIA72_11925"/>
<name>A0AB39UUL4_9GAMM</name>
<dbReference type="InterPro" id="IPR025713">
    <property type="entry name" value="MotB-like_N_dom"/>
</dbReference>
<accession>A0AB39UUL4</accession>
<evidence type="ECO:0000259" key="10">
    <source>
        <dbReference type="PROSITE" id="PS51123"/>
    </source>
</evidence>
<dbReference type="EMBL" id="CP154858">
    <property type="protein sequence ID" value="XDT71510.1"/>
    <property type="molecule type" value="Genomic_DNA"/>
</dbReference>
<comment type="similarity">
    <text evidence="2">Belongs to the MotB family.</text>
</comment>
<sequence>MKRPLRSAPAAGAPNWIVTFADLMTLLLTFFILLLSFSNLDTEKYKAIAYSMSRAFGLSWIEAPPGGPTQAPHAPIGPLESPAPAPEATAPGPAGVPAPEPPLTEPEVDTRGQTPTDALGALLITGLEDAVAREQVQVTWDADQVTLRFSEKVTFPSGTAELMDDIKPLMTDIAAILSRCEGEIRVMGHTDDRPVQTGAYRSNWDLSAARAVSVVHELVRDRRLDAGRVLAVGRAETVPLVPNTSEANRARNRRVEIQILHPRCRPDSP</sequence>
<reference evidence="11" key="1">
    <citation type="submission" date="2024-05" db="EMBL/GenBank/DDBJ databases">
        <title>Genome sequencing of novel strain.</title>
        <authorList>
            <person name="Ganbat D."/>
            <person name="Ganbat S."/>
            <person name="Lee S.-J."/>
        </authorList>
    </citation>
    <scope>NUCLEOTIDE SEQUENCE</scope>
    <source>
        <strain evidence="11">SMD15-11</strain>
    </source>
</reference>
<dbReference type="PANTHER" id="PTHR30329">
    <property type="entry name" value="STATOR ELEMENT OF FLAGELLAR MOTOR COMPLEX"/>
    <property type="match status" value="1"/>
</dbReference>
<dbReference type="InterPro" id="IPR036737">
    <property type="entry name" value="OmpA-like_sf"/>
</dbReference>
<dbReference type="SUPFAM" id="SSF103088">
    <property type="entry name" value="OmpA-like"/>
    <property type="match status" value="1"/>
</dbReference>
<dbReference type="InterPro" id="IPR006665">
    <property type="entry name" value="OmpA-like"/>
</dbReference>
<evidence type="ECO:0000256" key="6">
    <source>
        <dbReference type="ARBA" id="ARBA00023136"/>
    </source>
</evidence>
<feature type="compositionally biased region" description="Low complexity" evidence="8">
    <location>
        <begin position="77"/>
        <end position="93"/>
    </location>
</feature>
<feature type="transmembrane region" description="Helical" evidence="9">
    <location>
        <begin position="16"/>
        <end position="37"/>
    </location>
</feature>
<keyword evidence="11" id="KW-0282">Flagellum</keyword>
<dbReference type="PROSITE" id="PS51123">
    <property type="entry name" value="OMPA_2"/>
    <property type="match status" value="1"/>
</dbReference>
<protein>
    <submittedName>
        <fullName evidence="11">Flagellar motor protein MotB</fullName>
    </submittedName>
</protein>
<keyword evidence="11" id="KW-0966">Cell projection</keyword>
<feature type="domain" description="OmpA-like" evidence="10">
    <location>
        <begin position="142"/>
        <end position="263"/>
    </location>
</feature>
<dbReference type="GO" id="GO:0005886">
    <property type="term" value="C:plasma membrane"/>
    <property type="evidence" value="ECO:0007669"/>
    <property type="project" value="UniProtKB-SubCell"/>
</dbReference>
<evidence type="ECO:0000256" key="5">
    <source>
        <dbReference type="ARBA" id="ARBA00022989"/>
    </source>
</evidence>
<evidence type="ECO:0000256" key="9">
    <source>
        <dbReference type="SAM" id="Phobius"/>
    </source>
</evidence>
<evidence type="ECO:0000256" key="1">
    <source>
        <dbReference type="ARBA" id="ARBA00004162"/>
    </source>
</evidence>
<gene>
    <name evidence="11" type="ORF">AAIA72_11925</name>
</gene>
<dbReference type="AlphaFoldDB" id="A0AB39UUL4"/>
<evidence type="ECO:0000256" key="4">
    <source>
        <dbReference type="ARBA" id="ARBA00022692"/>
    </source>
</evidence>
<dbReference type="Gene3D" id="3.30.1330.60">
    <property type="entry name" value="OmpA-like domain"/>
    <property type="match status" value="1"/>
</dbReference>
<evidence type="ECO:0000256" key="2">
    <source>
        <dbReference type="ARBA" id="ARBA00008914"/>
    </source>
</evidence>
<dbReference type="CDD" id="cd07185">
    <property type="entry name" value="OmpA_C-like"/>
    <property type="match status" value="1"/>
</dbReference>
<dbReference type="InterPro" id="IPR050330">
    <property type="entry name" value="Bact_OuterMem_StrucFunc"/>
</dbReference>
<feature type="region of interest" description="Disordered" evidence="8">
    <location>
        <begin position="67"/>
        <end position="114"/>
    </location>
</feature>
<dbReference type="PANTHER" id="PTHR30329:SF21">
    <property type="entry name" value="LIPOPROTEIN YIAD-RELATED"/>
    <property type="match status" value="1"/>
</dbReference>
<dbReference type="RefSeq" id="WP_369600546.1">
    <property type="nucleotide sequence ID" value="NZ_CP154858.1"/>
</dbReference>
<keyword evidence="11" id="KW-0969">Cilium</keyword>
<feature type="compositionally biased region" description="Pro residues" evidence="8">
    <location>
        <begin position="94"/>
        <end position="104"/>
    </location>
</feature>
<dbReference type="Pfam" id="PF00691">
    <property type="entry name" value="OmpA"/>
    <property type="match status" value="1"/>
</dbReference>
<evidence type="ECO:0000313" key="11">
    <source>
        <dbReference type="EMBL" id="XDT71510.1"/>
    </source>
</evidence>
<comment type="subcellular location">
    <subcellularLocation>
        <location evidence="1">Cell membrane</location>
        <topology evidence="1">Single-pass membrane protein</topology>
    </subcellularLocation>
</comment>
<keyword evidence="5 9" id="KW-1133">Transmembrane helix</keyword>
<dbReference type="Pfam" id="PF13677">
    <property type="entry name" value="MotB_plug"/>
    <property type="match status" value="1"/>
</dbReference>
<keyword evidence="3" id="KW-1003">Cell membrane</keyword>
<proteinExistence type="inferred from homology"/>
<evidence type="ECO:0000256" key="7">
    <source>
        <dbReference type="PROSITE-ProRule" id="PRU00473"/>
    </source>
</evidence>
<keyword evidence="6 7" id="KW-0472">Membrane</keyword>
<evidence type="ECO:0000256" key="8">
    <source>
        <dbReference type="SAM" id="MobiDB-lite"/>
    </source>
</evidence>